<reference evidence="1 2" key="1">
    <citation type="submission" date="2018-05" db="EMBL/GenBank/DDBJ databases">
        <title>Whole genome sequencing for identification of molecular markers to develop diagnostic detection tools for the regulated plant pathogen Lachnellula willkommii.</title>
        <authorList>
            <person name="Giroux E."/>
            <person name="Bilodeau G."/>
        </authorList>
    </citation>
    <scope>NUCLEOTIDE SEQUENCE [LARGE SCALE GENOMIC DNA]</scope>
    <source>
        <strain evidence="1 2">CBS 203.66</strain>
    </source>
</reference>
<organism evidence="1 2">
    <name type="scientific">Lachnellula arida</name>
    <dbReference type="NCBI Taxonomy" id="1316785"/>
    <lineage>
        <taxon>Eukaryota</taxon>
        <taxon>Fungi</taxon>
        <taxon>Dikarya</taxon>
        <taxon>Ascomycota</taxon>
        <taxon>Pezizomycotina</taxon>
        <taxon>Leotiomycetes</taxon>
        <taxon>Helotiales</taxon>
        <taxon>Lachnaceae</taxon>
        <taxon>Lachnellula</taxon>
    </lineage>
</organism>
<dbReference type="Proteomes" id="UP000469559">
    <property type="component" value="Unassembled WGS sequence"/>
</dbReference>
<proteinExistence type="predicted"/>
<protein>
    <submittedName>
        <fullName evidence="1">Uncharacterized protein</fullName>
    </submittedName>
</protein>
<evidence type="ECO:0000313" key="1">
    <source>
        <dbReference type="EMBL" id="TVY13194.1"/>
    </source>
</evidence>
<dbReference type="OrthoDB" id="2151789at2759"/>
<evidence type="ECO:0000313" key="2">
    <source>
        <dbReference type="Proteomes" id="UP000469559"/>
    </source>
</evidence>
<feature type="non-terminal residue" evidence="1">
    <location>
        <position position="65"/>
    </location>
</feature>
<dbReference type="AlphaFoldDB" id="A0A8T9AZQ9"/>
<sequence>MTSLPDLEMYKAVEEARSQQVQALAAAGVEDVLLTMVFQPIASGAINACEAAGGNPLGLKAQNHN</sequence>
<gene>
    <name evidence="1" type="ORF">LARI1_G009466</name>
</gene>
<comment type="caution">
    <text evidence="1">The sequence shown here is derived from an EMBL/GenBank/DDBJ whole genome shotgun (WGS) entry which is preliminary data.</text>
</comment>
<dbReference type="EMBL" id="QGMF01001062">
    <property type="protein sequence ID" value="TVY13194.1"/>
    <property type="molecule type" value="Genomic_DNA"/>
</dbReference>
<name>A0A8T9AZQ9_9HELO</name>
<accession>A0A8T9AZQ9</accession>
<keyword evidence="2" id="KW-1185">Reference proteome</keyword>